<dbReference type="EMBL" id="JBBPFD010000669">
    <property type="protein sequence ID" value="KAK7877845.1"/>
    <property type="molecule type" value="Genomic_DNA"/>
</dbReference>
<gene>
    <name evidence="1" type="ORF">WMY93_031485</name>
</gene>
<keyword evidence="2" id="KW-1185">Reference proteome</keyword>
<dbReference type="Proteomes" id="UP001460270">
    <property type="component" value="Unassembled WGS sequence"/>
</dbReference>
<proteinExistence type="predicted"/>
<comment type="caution">
    <text evidence="1">The sequence shown here is derived from an EMBL/GenBank/DDBJ whole genome shotgun (WGS) entry which is preliminary data.</text>
</comment>
<evidence type="ECO:0000313" key="1">
    <source>
        <dbReference type="EMBL" id="KAK7877845.1"/>
    </source>
</evidence>
<name>A0AAW0MEJ7_9GOBI</name>
<dbReference type="AlphaFoldDB" id="A0AAW0MEJ7"/>
<reference evidence="2" key="1">
    <citation type="submission" date="2024-04" db="EMBL/GenBank/DDBJ databases">
        <title>Salinicola lusitanus LLJ914,a marine bacterium isolated from the Okinawa Trough.</title>
        <authorList>
            <person name="Li J."/>
        </authorList>
    </citation>
    <scope>NUCLEOTIDE SEQUENCE [LARGE SCALE GENOMIC DNA]</scope>
</reference>
<accession>A0AAW0MEJ7</accession>
<evidence type="ECO:0000313" key="2">
    <source>
        <dbReference type="Proteomes" id="UP001460270"/>
    </source>
</evidence>
<organism evidence="1 2">
    <name type="scientific">Mugilogobius chulae</name>
    <name type="common">yellowstripe goby</name>
    <dbReference type="NCBI Taxonomy" id="88201"/>
    <lineage>
        <taxon>Eukaryota</taxon>
        <taxon>Metazoa</taxon>
        <taxon>Chordata</taxon>
        <taxon>Craniata</taxon>
        <taxon>Vertebrata</taxon>
        <taxon>Euteleostomi</taxon>
        <taxon>Actinopterygii</taxon>
        <taxon>Neopterygii</taxon>
        <taxon>Teleostei</taxon>
        <taxon>Neoteleostei</taxon>
        <taxon>Acanthomorphata</taxon>
        <taxon>Gobiaria</taxon>
        <taxon>Gobiiformes</taxon>
        <taxon>Gobioidei</taxon>
        <taxon>Gobiidae</taxon>
        <taxon>Gobionellinae</taxon>
        <taxon>Mugilogobius</taxon>
    </lineage>
</organism>
<protein>
    <submittedName>
        <fullName evidence="1">Uncharacterized protein</fullName>
    </submittedName>
</protein>
<sequence length="70" mass="7763">MPPKALAIGAFTHLPRPIPPITHNPYLTSSGPEGIALTFHHTQAEAIICGRNTRAWQINGECFSVRLWEE</sequence>